<dbReference type="PRINTS" id="PR00111">
    <property type="entry name" value="ABHYDROLASE"/>
</dbReference>
<dbReference type="InterPro" id="IPR050266">
    <property type="entry name" value="AB_hydrolase_sf"/>
</dbReference>
<evidence type="ECO:0000259" key="2">
    <source>
        <dbReference type="Pfam" id="PF00561"/>
    </source>
</evidence>
<dbReference type="RefSeq" id="WP_140841298.1">
    <property type="nucleotide sequence ID" value="NZ_RCZI01000002.1"/>
</dbReference>
<reference evidence="3 4" key="1">
    <citation type="journal article" date="2019" name="Environ. Microbiol.">
        <title>Species interactions and distinct microbial communities in high Arctic permafrost affected cryosols are associated with the CH4 and CO2 gas fluxes.</title>
        <authorList>
            <person name="Altshuler I."/>
            <person name="Hamel J."/>
            <person name="Turney S."/>
            <person name="Magnuson E."/>
            <person name="Levesque R."/>
            <person name="Greer C."/>
            <person name="Whyte L.G."/>
        </authorList>
    </citation>
    <scope>NUCLEOTIDE SEQUENCE [LARGE SCALE GENOMIC DNA]</scope>
    <source>
        <strain evidence="3 4">S06.C</strain>
    </source>
</reference>
<organism evidence="3 4">
    <name type="scientific">Variovorax guangxiensis</name>
    <dbReference type="NCBI Taxonomy" id="1775474"/>
    <lineage>
        <taxon>Bacteria</taxon>
        <taxon>Pseudomonadati</taxon>
        <taxon>Pseudomonadota</taxon>
        <taxon>Betaproteobacteria</taxon>
        <taxon>Burkholderiales</taxon>
        <taxon>Comamonadaceae</taxon>
        <taxon>Variovorax</taxon>
    </lineage>
</organism>
<dbReference type="OrthoDB" id="9780765at2"/>
<feature type="chain" id="PRO_5021424738" evidence="1">
    <location>
        <begin position="35"/>
        <end position="317"/>
    </location>
</feature>
<dbReference type="Pfam" id="PF00561">
    <property type="entry name" value="Abhydrolase_1"/>
    <property type="match status" value="1"/>
</dbReference>
<dbReference type="PANTHER" id="PTHR43798">
    <property type="entry name" value="MONOACYLGLYCEROL LIPASE"/>
    <property type="match status" value="1"/>
</dbReference>
<dbReference type="PANTHER" id="PTHR43798:SF33">
    <property type="entry name" value="HYDROLASE, PUTATIVE (AFU_ORTHOLOGUE AFUA_2G14860)-RELATED"/>
    <property type="match status" value="1"/>
</dbReference>
<dbReference type="InterPro" id="IPR000073">
    <property type="entry name" value="AB_hydrolase_1"/>
</dbReference>
<comment type="caution">
    <text evidence="3">The sequence shown here is derived from an EMBL/GenBank/DDBJ whole genome shotgun (WGS) entry which is preliminary data.</text>
</comment>
<dbReference type="GO" id="GO:0046464">
    <property type="term" value="P:acylglycerol catabolic process"/>
    <property type="evidence" value="ECO:0007669"/>
    <property type="project" value="TreeGrafter"/>
</dbReference>
<dbReference type="PROSITE" id="PS51318">
    <property type="entry name" value="TAT"/>
    <property type="match status" value="1"/>
</dbReference>
<keyword evidence="3" id="KW-0378">Hydrolase</keyword>
<dbReference type="InterPro" id="IPR006311">
    <property type="entry name" value="TAT_signal"/>
</dbReference>
<dbReference type="PRINTS" id="PR00412">
    <property type="entry name" value="EPOXHYDRLASE"/>
</dbReference>
<dbReference type="SUPFAM" id="SSF53474">
    <property type="entry name" value="alpha/beta-Hydrolases"/>
    <property type="match status" value="1"/>
</dbReference>
<evidence type="ECO:0000313" key="4">
    <source>
        <dbReference type="Proteomes" id="UP000319212"/>
    </source>
</evidence>
<feature type="signal peptide" evidence="1">
    <location>
        <begin position="1"/>
        <end position="34"/>
    </location>
</feature>
<dbReference type="InterPro" id="IPR029058">
    <property type="entry name" value="AB_hydrolase_fold"/>
</dbReference>
<keyword evidence="1" id="KW-0732">Signal</keyword>
<dbReference type="EMBL" id="RCZI01000002">
    <property type="protein sequence ID" value="TPG29102.1"/>
    <property type="molecule type" value="Genomic_DNA"/>
</dbReference>
<dbReference type="Proteomes" id="UP000319212">
    <property type="component" value="Unassembled WGS sequence"/>
</dbReference>
<evidence type="ECO:0000313" key="3">
    <source>
        <dbReference type="EMBL" id="TPG29102.1"/>
    </source>
</evidence>
<evidence type="ECO:0000256" key="1">
    <source>
        <dbReference type="SAM" id="SignalP"/>
    </source>
</evidence>
<dbReference type="InterPro" id="IPR000639">
    <property type="entry name" value="Epox_hydrolase-like"/>
</dbReference>
<proteinExistence type="predicted"/>
<dbReference type="GO" id="GO:0047372">
    <property type="term" value="F:monoacylglycerol lipase activity"/>
    <property type="evidence" value="ECO:0007669"/>
    <property type="project" value="TreeGrafter"/>
</dbReference>
<dbReference type="AlphaFoldDB" id="A0A502DXG9"/>
<accession>A0A502DXG9</accession>
<dbReference type="Gene3D" id="3.40.50.1820">
    <property type="entry name" value="alpha/beta hydrolase"/>
    <property type="match status" value="1"/>
</dbReference>
<gene>
    <name evidence="3" type="ORF">EAH82_10080</name>
</gene>
<name>A0A502DXG9_9BURK</name>
<protein>
    <submittedName>
        <fullName evidence="3">Alpha/beta hydrolase</fullName>
    </submittedName>
</protein>
<feature type="domain" description="AB hydrolase-1" evidence="2">
    <location>
        <begin position="65"/>
        <end position="305"/>
    </location>
</feature>
<dbReference type="GO" id="GO:0016020">
    <property type="term" value="C:membrane"/>
    <property type="evidence" value="ECO:0007669"/>
    <property type="project" value="TreeGrafter"/>
</dbReference>
<sequence length="317" mass="34271">MNTDTFPARGTRRALIASAATLGAALTVSGPAHAAPVGDAVAGFRPHSAEVNGTRIAYRIGGSGPAVVLLHGYAETGHMWNPLMPLLARTHTVIVPDLRGAGDSAKPDTGYDKKNMAVDIHELVKSLGIAKASVVGHDIGLMVAYAYAAQFPAETDRVVLMDAFLPGIGPWQNVWLLRDLWHFHFHGPTPLALVKGRERTYFEHFWNDFAADPKRSVPEADRRFYARAYAQPGGMRAGFEYFKAFERDAADFAELGKTPMPMPMLVLSGEKAGGAFLIEQGRSVATNVEGVIVQGSGHWLMEEAPDQVIPALVRFLG</sequence>